<dbReference type="EMBL" id="JAANIT010000007">
    <property type="protein sequence ID" value="KAG1554137.1"/>
    <property type="molecule type" value="Genomic_DNA"/>
</dbReference>
<dbReference type="PROSITE" id="PS50135">
    <property type="entry name" value="ZF_ZZ_2"/>
    <property type="match status" value="1"/>
</dbReference>
<dbReference type="InterPro" id="IPR009057">
    <property type="entry name" value="Homeodomain-like_sf"/>
</dbReference>
<dbReference type="Pfam" id="PF00249">
    <property type="entry name" value="Myb_DNA-binding"/>
    <property type="match status" value="1"/>
</dbReference>
<keyword evidence="1" id="KW-0479">Metal-binding</keyword>
<evidence type="ECO:0000259" key="8">
    <source>
        <dbReference type="PROSITE" id="PS50135"/>
    </source>
</evidence>
<organism evidence="10 11">
    <name type="scientific">Rhizopus oryzae</name>
    <name type="common">Mucormycosis agent</name>
    <name type="synonym">Rhizopus arrhizus var. delemar</name>
    <dbReference type="NCBI Taxonomy" id="64495"/>
    <lineage>
        <taxon>Eukaryota</taxon>
        <taxon>Fungi</taxon>
        <taxon>Fungi incertae sedis</taxon>
        <taxon>Mucoromycota</taxon>
        <taxon>Mucoromycotina</taxon>
        <taxon>Mucoromycetes</taxon>
        <taxon>Mucorales</taxon>
        <taxon>Mucorineae</taxon>
        <taxon>Rhizopodaceae</taxon>
        <taxon>Rhizopus</taxon>
    </lineage>
</organism>
<evidence type="ECO:0000313" key="10">
    <source>
        <dbReference type="EMBL" id="KAG1554137.1"/>
    </source>
</evidence>
<reference evidence="10" key="1">
    <citation type="journal article" date="2020" name="Microb. Genom.">
        <title>Genetic diversity of clinical and environmental Mucorales isolates obtained from an investigation of mucormycosis cases among solid organ transplant recipients.</title>
        <authorList>
            <person name="Nguyen M.H."/>
            <person name="Kaul D."/>
            <person name="Muto C."/>
            <person name="Cheng S.J."/>
            <person name="Richter R.A."/>
            <person name="Bruno V.M."/>
            <person name="Liu G."/>
            <person name="Beyhan S."/>
            <person name="Sundermann A.J."/>
            <person name="Mounaud S."/>
            <person name="Pasculle A.W."/>
            <person name="Nierman W.C."/>
            <person name="Driscoll E."/>
            <person name="Cumbie R."/>
            <person name="Clancy C.J."/>
            <person name="Dupont C.L."/>
        </authorList>
    </citation>
    <scope>NUCLEOTIDE SEQUENCE</scope>
    <source>
        <strain evidence="10">GL16</strain>
    </source>
</reference>
<dbReference type="PANTHER" id="PTHR22705:SF0">
    <property type="entry name" value="ZZ-TYPE ZINC FINGER-CONTAINING PROTEIN 3"/>
    <property type="match status" value="1"/>
</dbReference>
<dbReference type="InterPro" id="IPR001005">
    <property type="entry name" value="SANT/Myb"/>
</dbReference>
<sequence length="486" mass="53921">MPDTTPKEVQLEKESIESNEDCQLVLKAIHVLKQQLSKATNDLKVLEALKNEALAEPFEFVKSLKKSRTKVPKLQKVIATPDVEWSKYKYIPESRIASAQSFAQHLINRSAYKNILDTSIDLHNPSHTNHTTQYLQQELIKATQAMHQIPSRATSVSDFSEDENEEGGGGGAEDLAVKTTPQSSLSGKGKGRRTSIMQPGVEIQPDVKPRLQSIEPRTPDELSIDSMDDKTPTFKQPWTDEEQQRLQELLDIYPDEPVQAQRFNKISKALGTRTPRQVASRVQKYFIKLAKLGLPVPGRITIPPSYMPKEKGNYRAKPKAKSSPGRVVKPPASLRTSGAGYNSVISGGITTSRISGAHYATSVGPPSAFMSDEEEDSRVNEMMRQSMISKNNNEASSSDLVIHEGFACDGCGTEPIVGVLYRCTVCDISEEVDLCGNCMEKGTFTNDHHTLDHTFEAVRTATPFPYYADNDYKSPEHLGEYSYLGI</sequence>
<evidence type="ECO:0000259" key="7">
    <source>
        <dbReference type="PROSITE" id="PS50090"/>
    </source>
</evidence>
<dbReference type="Gene3D" id="1.10.10.60">
    <property type="entry name" value="Homeodomain-like"/>
    <property type="match status" value="1"/>
</dbReference>
<evidence type="ECO:0000313" key="11">
    <source>
        <dbReference type="Proteomes" id="UP000717996"/>
    </source>
</evidence>
<dbReference type="SMART" id="SM00291">
    <property type="entry name" value="ZnF_ZZ"/>
    <property type="match status" value="1"/>
</dbReference>
<comment type="caution">
    <text evidence="10">The sequence shown here is derived from an EMBL/GenBank/DDBJ whole genome shotgun (WGS) entry which is preliminary data.</text>
</comment>
<evidence type="ECO:0000256" key="1">
    <source>
        <dbReference type="ARBA" id="ARBA00022723"/>
    </source>
</evidence>
<evidence type="ECO:0000256" key="5">
    <source>
        <dbReference type="SAM" id="Coils"/>
    </source>
</evidence>
<dbReference type="SUPFAM" id="SSF57850">
    <property type="entry name" value="RING/U-box"/>
    <property type="match status" value="1"/>
</dbReference>
<dbReference type="Proteomes" id="UP000717996">
    <property type="component" value="Unassembled WGS sequence"/>
</dbReference>
<feature type="region of interest" description="Disordered" evidence="6">
    <location>
        <begin position="307"/>
        <end position="334"/>
    </location>
</feature>
<name>A0A9P6YQF4_RHIOR</name>
<evidence type="ECO:0008006" key="12">
    <source>
        <dbReference type="Google" id="ProtNLM"/>
    </source>
</evidence>
<evidence type="ECO:0000256" key="3">
    <source>
        <dbReference type="ARBA" id="ARBA00022833"/>
    </source>
</evidence>
<keyword evidence="2 4" id="KW-0863">Zinc-finger</keyword>
<feature type="domain" description="HTH myb-type" evidence="9">
    <location>
        <begin position="235"/>
        <end position="290"/>
    </location>
</feature>
<evidence type="ECO:0000259" key="9">
    <source>
        <dbReference type="PROSITE" id="PS51294"/>
    </source>
</evidence>
<dbReference type="InterPro" id="IPR017930">
    <property type="entry name" value="Myb_dom"/>
</dbReference>
<keyword evidence="3" id="KW-0862">Zinc</keyword>
<dbReference type="Gene3D" id="3.30.60.90">
    <property type="match status" value="1"/>
</dbReference>
<evidence type="ECO:0000256" key="6">
    <source>
        <dbReference type="SAM" id="MobiDB-lite"/>
    </source>
</evidence>
<evidence type="ECO:0000256" key="2">
    <source>
        <dbReference type="ARBA" id="ARBA00022771"/>
    </source>
</evidence>
<proteinExistence type="predicted"/>
<feature type="domain" description="ZZ-type" evidence="8">
    <location>
        <begin position="403"/>
        <end position="463"/>
    </location>
</feature>
<protein>
    <recommendedName>
        <fullName evidence="12">ZZ-type zinc finger-containing protein 3</fullName>
    </recommendedName>
</protein>
<dbReference type="InterPro" id="IPR000433">
    <property type="entry name" value="Znf_ZZ"/>
</dbReference>
<dbReference type="PROSITE" id="PS50090">
    <property type="entry name" value="MYB_LIKE"/>
    <property type="match status" value="1"/>
</dbReference>
<evidence type="ECO:0000256" key="4">
    <source>
        <dbReference type="PROSITE-ProRule" id="PRU00228"/>
    </source>
</evidence>
<dbReference type="SMART" id="SM00717">
    <property type="entry name" value="SANT"/>
    <property type="match status" value="1"/>
</dbReference>
<dbReference type="CDD" id="cd00167">
    <property type="entry name" value="SANT"/>
    <property type="match status" value="1"/>
</dbReference>
<dbReference type="GO" id="GO:0008270">
    <property type="term" value="F:zinc ion binding"/>
    <property type="evidence" value="ECO:0007669"/>
    <property type="project" value="UniProtKB-KW"/>
</dbReference>
<dbReference type="InterPro" id="IPR043145">
    <property type="entry name" value="Znf_ZZ_sf"/>
</dbReference>
<feature type="coiled-coil region" evidence="5">
    <location>
        <begin position="29"/>
        <end position="56"/>
    </location>
</feature>
<dbReference type="SUPFAM" id="SSF46689">
    <property type="entry name" value="Homeodomain-like"/>
    <property type="match status" value="1"/>
</dbReference>
<gene>
    <name evidence="10" type="ORF">G6F51_000143</name>
</gene>
<feature type="region of interest" description="Disordered" evidence="6">
    <location>
        <begin position="146"/>
        <end position="194"/>
    </location>
</feature>
<feature type="domain" description="Myb-like" evidence="7">
    <location>
        <begin position="230"/>
        <end position="286"/>
    </location>
</feature>
<dbReference type="PANTHER" id="PTHR22705">
    <property type="entry name" value="ZINC FINGER, ZZ DOMAIN CONTAINING 3"/>
    <property type="match status" value="1"/>
</dbReference>
<dbReference type="OrthoDB" id="424753at2759"/>
<dbReference type="InterPro" id="IPR037830">
    <property type="entry name" value="ZZZ3"/>
</dbReference>
<accession>A0A9P6YQF4</accession>
<dbReference type="PROSITE" id="PS51294">
    <property type="entry name" value="HTH_MYB"/>
    <property type="match status" value="1"/>
</dbReference>
<dbReference type="AlphaFoldDB" id="A0A9P6YQF4"/>
<keyword evidence="5" id="KW-0175">Coiled coil</keyword>
<dbReference type="Pfam" id="PF00569">
    <property type="entry name" value="ZZ"/>
    <property type="match status" value="1"/>
</dbReference>